<reference evidence="2" key="1">
    <citation type="submission" date="2016-10" db="EMBL/GenBank/DDBJ databases">
        <authorList>
            <person name="Varghese N."/>
            <person name="Submissions S."/>
        </authorList>
    </citation>
    <scope>NUCLEOTIDE SEQUENCE [LARGE SCALE GENOMIC DNA]</scope>
    <source>
        <strain evidence="2">OK042</strain>
    </source>
</reference>
<dbReference type="Proteomes" id="UP000198915">
    <property type="component" value="Unassembled WGS sequence"/>
</dbReference>
<evidence type="ECO:0008006" key="3">
    <source>
        <dbReference type="Google" id="ProtNLM"/>
    </source>
</evidence>
<evidence type="ECO:0000313" key="1">
    <source>
        <dbReference type="EMBL" id="SFK13524.1"/>
    </source>
</evidence>
<proteinExistence type="predicted"/>
<accession>A0A1I3X1K2</accession>
<dbReference type="Gene3D" id="3.20.20.140">
    <property type="entry name" value="Metal-dependent hydrolases"/>
    <property type="match status" value="1"/>
</dbReference>
<dbReference type="InterPro" id="IPR032466">
    <property type="entry name" value="Metal_Hydrolase"/>
</dbReference>
<organism evidence="1 2">
    <name type="scientific">Brevibacillus centrosporus</name>
    <dbReference type="NCBI Taxonomy" id="54910"/>
    <lineage>
        <taxon>Bacteria</taxon>
        <taxon>Bacillati</taxon>
        <taxon>Bacillota</taxon>
        <taxon>Bacilli</taxon>
        <taxon>Bacillales</taxon>
        <taxon>Paenibacillaceae</taxon>
        <taxon>Brevibacillus</taxon>
    </lineage>
</organism>
<protein>
    <recommendedName>
        <fullName evidence="3">Cytosolic protein</fullName>
    </recommendedName>
</protein>
<keyword evidence="2" id="KW-1185">Reference proteome</keyword>
<sequence length="296" mass="32987">MYAELLEGAYDLHVHTGPDVNERKLDDLEMAERVQRLGMKGFGIKSHYFCTAERARLVKKLYPDVNPIGAIALNYPTGGINPMAVEMAARDGAKIVWMPTFDAANELRYLLAQNSYEELPPWAKVQLELNQQGKTQAGLSVLEDGKLTAAAQEVVEIVAQRDLILATGHLGKEEIYHLVRAAREHGVKKVVVTHPTFSSVSLSKEEQKELVQLGAYMEQCFGVITPTYGVDWEQLYEMIRYVGPEHTILSSDLGQVNNPFPDEGMITFVTNLLNNGFGKEEIKQMTATNTTFLVEG</sequence>
<dbReference type="RefSeq" id="WP_092269798.1">
    <property type="nucleotide sequence ID" value="NZ_BJOE01000002.1"/>
</dbReference>
<gene>
    <name evidence="1" type="ORF">SAMN05518846_10920</name>
</gene>
<dbReference type="InterPro" id="IPR046249">
    <property type="entry name" value="DUF6282"/>
</dbReference>
<dbReference type="Pfam" id="PF19799">
    <property type="entry name" value="DUF6282"/>
    <property type="match status" value="1"/>
</dbReference>
<dbReference type="SUPFAM" id="SSF51556">
    <property type="entry name" value="Metallo-dependent hydrolases"/>
    <property type="match status" value="1"/>
</dbReference>
<evidence type="ECO:0000313" key="2">
    <source>
        <dbReference type="Proteomes" id="UP000198915"/>
    </source>
</evidence>
<dbReference type="AlphaFoldDB" id="A0A1I3X1K2"/>
<dbReference type="STRING" id="1884381.SAMN05518846_10920"/>
<name>A0A1I3X1K2_9BACL</name>
<dbReference type="EMBL" id="FORT01000009">
    <property type="protein sequence ID" value="SFK13524.1"/>
    <property type="molecule type" value="Genomic_DNA"/>
</dbReference>